<dbReference type="PANTHER" id="PTHR11668">
    <property type="entry name" value="SERINE/THREONINE PROTEIN PHOSPHATASE"/>
    <property type="match status" value="1"/>
</dbReference>
<keyword evidence="2" id="KW-0479">Metal-binding</keyword>
<feature type="non-terminal residue" evidence="7">
    <location>
        <position position="1"/>
    </location>
</feature>
<dbReference type="AlphaFoldDB" id="A0A0C2FXS8"/>
<evidence type="ECO:0000256" key="6">
    <source>
        <dbReference type="SAM" id="MobiDB-lite"/>
    </source>
</evidence>
<dbReference type="PANTHER" id="PTHR11668:SF300">
    <property type="entry name" value="SERINE_THREONINE-PROTEIN PHOSPHATASE"/>
    <property type="match status" value="1"/>
</dbReference>
<dbReference type="Proteomes" id="UP000054047">
    <property type="component" value="Unassembled WGS sequence"/>
</dbReference>
<name>A0A0C2FXS8_9BILA</name>
<organism evidence="7 8">
    <name type="scientific">Ancylostoma duodenale</name>
    <dbReference type="NCBI Taxonomy" id="51022"/>
    <lineage>
        <taxon>Eukaryota</taxon>
        <taxon>Metazoa</taxon>
        <taxon>Ecdysozoa</taxon>
        <taxon>Nematoda</taxon>
        <taxon>Chromadorea</taxon>
        <taxon>Rhabditida</taxon>
        <taxon>Rhabditina</taxon>
        <taxon>Rhabditomorpha</taxon>
        <taxon>Strongyloidea</taxon>
        <taxon>Ancylostomatidae</taxon>
        <taxon>Ancylostomatinae</taxon>
        <taxon>Ancylostoma</taxon>
    </lineage>
</organism>
<dbReference type="Gene3D" id="3.60.21.10">
    <property type="match status" value="1"/>
</dbReference>
<evidence type="ECO:0000256" key="1">
    <source>
        <dbReference type="ARBA" id="ARBA00013081"/>
    </source>
</evidence>
<feature type="region of interest" description="Disordered" evidence="6">
    <location>
        <begin position="1"/>
        <end position="23"/>
    </location>
</feature>
<keyword evidence="5" id="KW-0464">Manganese</keyword>
<proteinExistence type="predicted"/>
<evidence type="ECO:0000313" key="7">
    <source>
        <dbReference type="EMBL" id="KIH49681.1"/>
    </source>
</evidence>
<protein>
    <recommendedName>
        <fullName evidence="1">protein-serine/threonine phosphatase</fullName>
        <ecNumber evidence="1">3.1.3.16</ecNumber>
    </recommendedName>
</protein>
<sequence>EASVVKQPDAVKPSETPASTAGELSKEAKEAAANAAALQANLLQIKIDYTITDKERAGFNMKEFIKKHFIAGAARQNYEVYEIHLILEKAMDAMKNSPILLELKCPVNICGDIHGQYGDLMRIFNVASARLSSLTLAWHRDFFAELYAARIYMRLMSPMLAHRRLFSLGTATIPLKYLPFETSNSEKISHGQHSLQVASARSPSPALT</sequence>
<dbReference type="EC" id="3.1.3.16" evidence="1"/>
<dbReference type="GO" id="GO:0046872">
    <property type="term" value="F:metal ion binding"/>
    <property type="evidence" value="ECO:0007669"/>
    <property type="project" value="UniProtKB-KW"/>
</dbReference>
<keyword evidence="4" id="KW-0904">Protein phosphatase</keyword>
<dbReference type="GO" id="GO:0004722">
    <property type="term" value="F:protein serine/threonine phosphatase activity"/>
    <property type="evidence" value="ECO:0007669"/>
    <property type="project" value="UniProtKB-EC"/>
</dbReference>
<dbReference type="EMBL" id="KN752373">
    <property type="protein sequence ID" value="KIH49681.1"/>
    <property type="molecule type" value="Genomic_DNA"/>
</dbReference>
<reference evidence="7 8" key="1">
    <citation type="submission" date="2013-12" db="EMBL/GenBank/DDBJ databases">
        <title>Draft genome of the parsitic nematode Ancylostoma duodenale.</title>
        <authorList>
            <person name="Mitreva M."/>
        </authorList>
    </citation>
    <scope>NUCLEOTIDE SEQUENCE [LARGE SCALE GENOMIC DNA]</scope>
    <source>
        <strain evidence="7 8">Zhejiang</strain>
    </source>
</reference>
<keyword evidence="8" id="KW-1185">Reference proteome</keyword>
<dbReference type="OrthoDB" id="5593063at2759"/>
<evidence type="ECO:0000313" key="8">
    <source>
        <dbReference type="Proteomes" id="UP000054047"/>
    </source>
</evidence>
<evidence type="ECO:0000256" key="5">
    <source>
        <dbReference type="ARBA" id="ARBA00023211"/>
    </source>
</evidence>
<dbReference type="InterPro" id="IPR029052">
    <property type="entry name" value="Metallo-depent_PP-like"/>
</dbReference>
<dbReference type="GO" id="GO:0005634">
    <property type="term" value="C:nucleus"/>
    <property type="evidence" value="ECO:0007669"/>
    <property type="project" value="TreeGrafter"/>
</dbReference>
<dbReference type="SUPFAM" id="SSF56300">
    <property type="entry name" value="Metallo-dependent phosphatases"/>
    <property type="match status" value="1"/>
</dbReference>
<dbReference type="InterPro" id="IPR050341">
    <property type="entry name" value="PP1_catalytic_subunit"/>
</dbReference>
<dbReference type="GO" id="GO:0005737">
    <property type="term" value="C:cytoplasm"/>
    <property type="evidence" value="ECO:0007669"/>
    <property type="project" value="TreeGrafter"/>
</dbReference>
<keyword evidence="3" id="KW-0378">Hydrolase</keyword>
<evidence type="ECO:0000256" key="4">
    <source>
        <dbReference type="ARBA" id="ARBA00022912"/>
    </source>
</evidence>
<accession>A0A0C2FXS8</accession>
<evidence type="ECO:0000256" key="3">
    <source>
        <dbReference type="ARBA" id="ARBA00022801"/>
    </source>
</evidence>
<evidence type="ECO:0000256" key="2">
    <source>
        <dbReference type="ARBA" id="ARBA00022723"/>
    </source>
</evidence>
<gene>
    <name evidence="7" type="ORF">ANCDUO_20243</name>
</gene>